<dbReference type="RefSeq" id="NP_706962.1">
    <property type="nucleotide sequence ID" value="NC_004337.2"/>
</dbReference>
<evidence type="ECO:0000313" key="3">
    <source>
        <dbReference type="EMBL" id="AAN43334.1"/>
    </source>
</evidence>
<evidence type="ECO:0000313" key="2">
    <source>
        <dbReference type="EMBL" id="AAN42669.1"/>
    </source>
</evidence>
<dbReference type="KEGG" id="sfl:SF1018"/>
<dbReference type="OMA" id="NRQCHYL"/>
<dbReference type="PATRIC" id="fig|198214.7.peg.1182"/>
<dbReference type="HOGENOM" id="CLU_165365_0_0_6"/>
<evidence type="ECO:0000313" key="4">
    <source>
        <dbReference type="Proteomes" id="UP000001006"/>
    </source>
</evidence>
<accession>A0A0H2UZX3</accession>
<reference evidence="1 4" key="1">
    <citation type="journal article" date="2002" name="Nucleic Acids Res.">
        <title>Genome sequence of Shigella flexneri 2a: insights into pathogenicity through comparison with genomes of Escherichia coli K12 and O157.</title>
        <authorList>
            <person name="Jin Q."/>
            <person name="Yuan Z."/>
            <person name="Xu J."/>
            <person name="Wang Y."/>
            <person name="Shen Y."/>
            <person name="Lu W."/>
            <person name="Wang J."/>
            <person name="Liu H."/>
            <person name="Yang J."/>
            <person name="Yang F."/>
            <person name="Zhang X."/>
            <person name="Zhang J."/>
            <person name="Yang G."/>
            <person name="Wu H."/>
            <person name="Qu D."/>
            <person name="Dong J."/>
            <person name="Sun L."/>
            <person name="Xue Y."/>
            <person name="Zhao A."/>
            <person name="Gao Y."/>
            <person name="Zhu J."/>
            <person name="Kan B."/>
            <person name="Ding K."/>
            <person name="Chen S."/>
            <person name="Cheng H."/>
            <person name="Yao Z."/>
            <person name="He B."/>
            <person name="Chen R."/>
            <person name="Ma D."/>
            <person name="Qiang B."/>
            <person name="Wen Y."/>
            <person name="Hou Y."/>
            <person name="Yu J."/>
        </authorList>
    </citation>
    <scope>NUCLEOTIDE SEQUENCE [LARGE SCALE GENOMIC DNA]</scope>
    <source>
        <strain evidence="1">301</strain>
        <strain evidence="4">301 / Serotype 2a</strain>
    </source>
</reference>
<protein>
    <submittedName>
        <fullName evidence="1">IS91 ORF2</fullName>
    </submittedName>
</protein>
<dbReference type="GeneID" id="1026246"/>
<dbReference type="AlphaFoldDB" id="A0A0H2UZX3"/>
<sequence>MVCNYRYKNRQCHCLSGGYMARSAKPRKRKPASQRSKLPRYVVKLHEDDFFDEEDAEVLRFDSFDDAVECCADLNIPFFVDAGNKKLVFWFVRVDDEGYPEIARCTEREFATILAGISAGGMYCPECGTVHWPDGVAPPF</sequence>
<dbReference type="RefSeq" id="NP_706937.1">
    <property type="nucleotide sequence ID" value="NC_004337.2"/>
</dbReference>
<dbReference type="EMBL" id="AE005674">
    <property type="protein sequence ID" value="AAN42644.1"/>
    <property type="molecule type" value="Genomic_DNA"/>
</dbReference>
<proteinExistence type="predicted"/>
<organism evidence="1 4">
    <name type="scientific">Shigella flexneri</name>
    <dbReference type="NCBI Taxonomy" id="623"/>
    <lineage>
        <taxon>Bacteria</taxon>
        <taxon>Pseudomonadati</taxon>
        <taxon>Pseudomonadota</taxon>
        <taxon>Gammaproteobacteria</taxon>
        <taxon>Enterobacterales</taxon>
        <taxon>Enterobacteriaceae</taxon>
        <taxon>Shigella</taxon>
    </lineage>
</organism>
<reference evidence="1" key="2">
    <citation type="submission" date="2011-08" db="EMBL/GenBank/DDBJ databases">
        <authorList>
            <person name="Jin Q."/>
            <person name="Shen Y."/>
            <person name="Wang J.H."/>
            <person name="Liu H."/>
            <person name="Yang J."/>
            <person name="Yang F."/>
            <person name="Zhang X.B."/>
            <person name="Zhang J.Y."/>
            <person name="Yang G.W."/>
            <person name="Wu H.T."/>
            <person name="Dong J."/>
            <person name="Sun L.L."/>
            <person name="Xue Y."/>
            <person name="Zhao A.L."/>
            <person name="Gao Y.S."/>
            <person name="Zhu J.P."/>
            <person name="Chen S.X."/>
            <person name="Yao Z.J."/>
            <person name="Wang Y."/>
            <person name="Lu W.C."/>
            <person name="Qiang B.Q."/>
            <person name="Wen Y.M."/>
            <person name="Hou Y.D."/>
        </authorList>
    </citation>
    <scope>NUCLEOTIDE SEQUENCE</scope>
    <source>
        <strain evidence="1">301</strain>
    </source>
</reference>
<evidence type="ECO:0000313" key="1">
    <source>
        <dbReference type="EMBL" id="AAN42644.1"/>
    </source>
</evidence>
<dbReference type="RefSeq" id="NP_707627.1">
    <property type="nucleotide sequence ID" value="NC_004337.2"/>
</dbReference>
<dbReference type="GeneID" id="1024027"/>
<keyword evidence="4" id="KW-1185">Reference proteome</keyword>
<dbReference type="Proteomes" id="UP000001006">
    <property type="component" value="Chromosome"/>
</dbReference>
<gene>
    <name evidence="1" type="ordered locus">SF1018</name>
    <name evidence="2" type="ordered locus">SF1048</name>
    <name evidence="3" type="ordered locus">SF1763</name>
</gene>
<dbReference type="EMBL" id="AE005674">
    <property type="protein sequence ID" value="AAN43334.1"/>
    <property type="molecule type" value="Genomic_DNA"/>
</dbReference>
<dbReference type="EMBL" id="AE005674">
    <property type="protein sequence ID" value="AAN42669.1"/>
    <property type="molecule type" value="Genomic_DNA"/>
</dbReference>
<dbReference type="GeneID" id="1024929"/>
<name>A0A0H2UZX3_SHIFL</name>
<dbReference type="KEGG" id="sfl:SF1763"/>
<dbReference type="KEGG" id="sfl:SF1048"/>
<dbReference type="PaxDb" id="198214-SF1018"/>